<feature type="transmembrane region" description="Helical" evidence="2">
    <location>
        <begin position="531"/>
        <end position="553"/>
    </location>
</feature>
<evidence type="ECO:0000256" key="2">
    <source>
        <dbReference type="SAM" id="Phobius"/>
    </source>
</evidence>
<evidence type="ECO:0000256" key="1">
    <source>
        <dbReference type="SAM" id="MobiDB-lite"/>
    </source>
</evidence>
<keyword evidence="4" id="KW-1185">Reference proteome</keyword>
<dbReference type="AlphaFoldDB" id="A0A9N7MPK9"/>
<gene>
    <name evidence="3" type="ORF">SHERM_16310</name>
</gene>
<reference evidence="3" key="1">
    <citation type="submission" date="2019-12" db="EMBL/GenBank/DDBJ databases">
        <authorList>
            <person name="Scholes J."/>
        </authorList>
    </citation>
    <scope>NUCLEOTIDE SEQUENCE</scope>
</reference>
<keyword evidence="2" id="KW-0812">Transmembrane</keyword>
<dbReference type="Pfam" id="PF03140">
    <property type="entry name" value="DUF247"/>
    <property type="match status" value="1"/>
</dbReference>
<proteinExistence type="predicted"/>
<protein>
    <submittedName>
        <fullName evidence="3">UPF0481 protein</fullName>
    </submittedName>
</protein>
<comment type="caution">
    <text evidence="3">The sequence shown here is derived from an EMBL/GenBank/DDBJ whole genome shotgun (WGS) entry which is preliminary data.</text>
</comment>
<dbReference type="Proteomes" id="UP001153555">
    <property type="component" value="Unassembled WGS sequence"/>
</dbReference>
<keyword evidence="2" id="KW-0472">Membrane</keyword>
<evidence type="ECO:0000313" key="4">
    <source>
        <dbReference type="Proteomes" id="UP001153555"/>
    </source>
</evidence>
<keyword evidence="2" id="KW-1133">Transmembrane helix</keyword>
<sequence length="576" mass="64717">MSFFEPSLLTSLSSNFDEHQWVKHIQHTLDEELEADSARIPITIFSVPRPLMQCSPDSYIPQQVAIGPYHHFRPEVYDMERYKVAAAKRNKIELPSIRLQDVVDHLLRLDLRVRANYHRPVNLGPETLAWMMAVDACFLLEFFQVCGVKKGKVLAKTPSRLSHLIHLSGNKTAHNAILRDIVMLENQIPLFVLRLLLELQFSSLDTADQLLAAMLISLANEISPFRTAGGSRRDIEIKDCPHLLDFLYRRVVPKLEENPKSESTVEIDGSGEEEENNGRSFSPTGGSFSKPSNLREMFGDAWEQNSGSAVGPAAWIKRTWSSRPVQLVVKLPWTIISKIPIVNMVKDPVENMFVSLWRAEDEESSNKPKKDDDIHKAPSLDEITIPSVSQLSSIGVRFVAAADGGISGLRFDEATMTFTIPAVELDVNSGVVLRNLVAYEACCVWGPLVLTRFVELMNGIVDTEEDAGILCRSGVIVNRLKSEREVADLWNGMSRSIRLTRVASLDKVIGDVNRYYNGRWRVRAGKFMRRYVFGSWRVLTFLAALVLLLLAALQSFCQVYSCSRFFPIEVVGPGGT</sequence>
<dbReference type="PANTHER" id="PTHR31549">
    <property type="entry name" value="PROTEIN, PUTATIVE (DUF247)-RELATED-RELATED"/>
    <property type="match status" value="1"/>
</dbReference>
<feature type="region of interest" description="Disordered" evidence="1">
    <location>
        <begin position="259"/>
        <end position="289"/>
    </location>
</feature>
<evidence type="ECO:0000313" key="3">
    <source>
        <dbReference type="EMBL" id="CAA0816444.1"/>
    </source>
</evidence>
<accession>A0A9N7MPK9</accession>
<dbReference type="OrthoDB" id="2356035at2759"/>
<dbReference type="InterPro" id="IPR004158">
    <property type="entry name" value="DUF247_pln"/>
</dbReference>
<name>A0A9N7MPK9_STRHE</name>
<dbReference type="PANTHER" id="PTHR31549:SF259">
    <property type="match status" value="1"/>
</dbReference>
<feature type="compositionally biased region" description="Polar residues" evidence="1">
    <location>
        <begin position="279"/>
        <end position="289"/>
    </location>
</feature>
<organism evidence="3 4">
    <name type="scientific">Striga hermonthica</name>
    <name type="common">Purple witchweed</name>
    <name type="synonym">Buchnera hermonthica</name>
    <dbReference type="NCBI Taxonomy" id="68872"/>
    <lineage>
        <taxon>Eukaryota</taxon>
        <taxon>Viridiplantae</taxon>
        <taxon>Streptophyta</taxon>
        <taxon>Embryophyta</taxon>
        <taxon>Tracheophyta</taxon>
        <taxon>Spermatophyta</taxon>
        <taxon>Magnoliopsida</taxon>
        <taxon>eudicotyledons</taxon>
        <taxon>Gunneridae</taxon>
        <taxon>Pentapetalae</taxon>
        <taxon>asterids</taxon>
        <taxon>lamiids</taxon>
        <taxon>Lamiales</taxon>
        <taxon>Orobanchaceae</taxon>
        <taxon>Buchnereae</taxon>
        <taxon>Striga</taxon>
    </lineage>
</organism>
<dbReference type="EMBL" id="CACSLK010014277">
    <property type="protein sequence ID" value="CAA0816444.1"/>
    <property type="molecule type" value="Genomic_DNA"/>
</dbReference>